<evidence type="ECO:0000259" key="2">
    <source>
        <dbReference type="Pfam" id="PF14297"/>
    </source>
</evidence>
<dbReference type="Proteomes" id="UP000286003">
    <property type="component" value="Unassembled WGS sequence"/>
</dbReference>
<gene>
    <name evidence="3" type="ORF">DWZ32_19095</name>
</gene>
<feature type="region of interest" description="Disordered" evidence="1">
    <location>
        <begin position="134"/>
        <end position="192"/>
    </location>
</feature>
<proteinExistence type="predicted"/>
<evidence type="ECO:0000313" key="4">
    <source>
        <dbReference type="Proteomes" id="UP000286003"/>
    </source>
</evidence>
<dbReference type="PANTHER" id="PTHR39196:SF1">
    <property type="entry name" value="PRIMOSOME, DNAD SUBUNIT"/>
    <property type="match status" value="1"/>
</dbReference>
<feature type="domain" description="Lin1244/Lin1753-like N-terminal" evidence="2">
    <location>
        <begin position="10"/>
        <end position="105"/>
    </location>
</feature>
<protein>
    <submittedName>
        <fullName evidence="3">DUF4373 domain-containing protein</fullName>
    </submittedName>
</protein>
<dbReference type="AlphaFoldDB" id="A0A3E4IMH5"/>
<feature type="compositionally biased region" description="Polar residues" evidence="1">
    <location>
        <begin position="148"/>
        <end position="174"/>
    </location>
</feature>
<accession>A0A3E4IMH5</accession>
<dbReference type="InterPro" id="IPR025400">
    <property type="entry name" value="Lin1244/Lin1753-like_N"/>
</dbReference>
<evidence type="ECO:0000313" key="3">
    <source>
        <dbReference type="EMBL" id="RHN03894.1"/>
    </source>
</evidence>
<dbReference type="PANTHER" id="PTHR39196">
    <property type="entry name" value="PRIMOSOME, DNAD SUBUNIT"/>
    <property type="match status" value="1"/>
</dbReference>
<feature type="compositionally biased region" description="Basic and acidic residues" evidence="1">
    <location>
        <begin position="134"/>
        <end position="146"/>
    </location>
</feature>
<reference evidence="3 4" key="1">
    <citation type="submission" date="2018-08" db="EMBL/GenBank/DDBJ databases">
        <title>A genome reference for cultivated species of the human gut microbiota.</title>
        <authorList>
            <person name="Zou Y."/>
            <person name="Xue W."/>
            <person name="Luo G."/>
        </authorList>
    </citation>
    <scope>NUCLEOTIDE SEQUENCE [LARGE SCALE GENOMIC DNA]</scope>
    <source>
        <strain evidence="3 4">AF31-23</strain>
    </source>
</reference>
<name>A0A3E4IMH5_9BACE</name>
<dbReference type="Pfam" id="PF14297">
    <property type="entry name" value="Lin1244_N"/>
    <property type="match status" value="1"/>
</dbReference>
<dbReference type="EMBL" id="QRQM01000026">
    <property type="protein sequence ID" value="RHN03894.1"/>
    <property type="molecule type" value="Genomic_DNA"/>
</dbReference>
<dbReference type="RefSeq" id="WP_117691805.1">
    <property type="nucleotide sequence ID" value="NZ_JAQCXL010000017.1"/>
</dbReference>
<organism evidence="3 4">
    <name type="scientific">Bacteroides intestinalis</name>
    <dbReference type="NCBI Taxonomy" id="329854"/>
    <lineage>
        <taxon>Bacteria</taxon>
        <taxon>Pseudomonadati</taxon>
        <taxon>Bacteroidota</taxon>
        <taxon>Bacteroidia</taxon>
        <taxon>Bacteroidales</taxon>
        <taxon>Bacteroidaceae</taxon>
        <taxon>Bacteroides</taxon>
    </lineage>
</organism>
<comment type="caution">
    <text evidence="3">The sequence shown here is derived from an EMBL/GenBank/DDBJ whole genome shotgun (WGS) entry which is preliminary data.</text>
</comment>
<evidence type="ECO:0000256" key="1">
    <source>
        <dbReference type="SAM" id="MobiDB-lite"/>
    </source>
</evidence>
<sequence>MAMTYGGIQYYPISVVLFDEVPMELTEAKFGMKGTAAVMKLLSKIYKESGYYLLWGKEQCTLFTNKAGRELTEDEMQGIVDILVEKAFFDKETYEKYGILTSVEIQKVWLEATKRRKRDLASLPYMLVKTEEETKEYKSRKGEKDTGCMQNPQNSMQHVDNSSENADNSRQSIGEHSIGEESKGLPPLTPLGENGGGTADISFYEIPGYAYNKQTHNLECLLLRLDQLCIIDPKEIKSILKLSNYGKLGGYVWKVISNARWSTVDSKGAYLISSLRKERNNQ</sequence>